<protein>
    <submittedName>
        <fullName evidence="5">Sortase</fullName>
    </submittedName>
</protein>
<name>A0A223AAY7_9BIFI</name>
<dbReference type="EMBL" id="MF043319">
    <property type="protein sequence ID" value="ASS31125.1"/>
    <property type="molecule type" value="Genomic_DNA"/>
</dbReference>
<dbReference type="Gene3D" id="2.40.260.10">
    <property type="entry name" value="Sortase"/>
    <property type="match status" value="1"/>
</dbReference>
<proteinExistence type="predicted"/>
<dbReference type="RefSeq" id="WP_101428947.1">
    <property type="nucleotide sequence ID" value="NZ_JAIZHA010000020.1"/>
</dbReference>
<dbReference type="SUPFAM" id="SSF63817">
    <property type="entry name" value="Sortase"/>
    <property type="match status" value="1"/>
</dbReference>
<dbReference type="InterPro" id="IPR042002">
    <property type="entry name" value="Sortase_C"/>
</dbReference>
<evidence type="ECO:0000256" key="4">
    <source>
        <dbReference type="SAM" id="Phobius"/>
    </source>
</evidence>
<keyword evidence="4" id="KW-1133">Transmembrane helix</keyword>
<feature type="transmembrane region" description="Helical" evidence="4">
    <location>
        <begin position="42"/>
        <end position="65"/>
    </location>
</feature>
<feature type="active site" description="Proton donor/acceptor" evidence="2">
    <location>
        <position position="204"/>
    </location>
</feature>
<sequence>MRRNRRTITQEPQGPWTPPTFREATDIEDVVRLRRSLRRRMIAMRVLTVVLITAAVVVGATPFVLQWNTARVLSSQSRTVERRVLGWPYPQAENRLKDAHAYNERLAASGQPILGEAVDPFASVAGSSHVTDKDTSAASQDEEYQSLLDTGGGVMGSIIIPKISVDLPIHHGTSEQALASGAGHLYGSSLPVGGDSTLSVITGHRGLVAAPMFTRLDEMKDGDYFYIDVMGEKLGYMVDRITVIDPDDTSQLHVVPGEDRVTLMTCTPYGVNTQRLLVSGHRVSIPYPAPNPTEVHDGRTWGVLAAIATLLLGLLLCALTSKRRGRPMRMRHASAR</sequence>
<keyword evidence="4" id="KW-0472">Membrane</keyword>
<keyword evidence="1" id="KW-0378">Hydrolase</keyword>
<evidence type="ECO:0000256" key="3">
    <source>
        <dbReference type="SAM" id="MobiDB-lite"/>
    </source>
</evidence>
<feature type="region of interest" description="Disordered" evidence="3">
    <location>
        <begin position="1"/>
        <end position="21"/>
    </location>
</feature>
<dbReference type="NCBIfam" id="NF033745">
    <property type="entry name" value="class_C_sortase"/>
    <property type="match status" value="1"/>
</dbReference>
<dbReference type="InterPro" id="IPR005754">
    <property type="entry name" value="Sortase"/>
</dbReference>
<evidence type="ECO:0000256" key="2">
    <source>
        <dbReference type="PIRSR" id="PIRSR605754-1"/>
    </source>
</evidence>
<keyword evidence="4" id="KW-0812">Transmembrane</keyword>
<evidence type="ECO:0000256" key="1">
    <source>
        <dbReference type="ARBA" id="ARBA00022801"/>
    </source>
</evidence>
<dbReference type="AlphaFoldDB" id="A0A223AAY7"/>
<dbReference type="GO" id="GO:0016787">
    <property type="term" value="F:hydrolase activity"/>
    <property type="evidence" value="ECO:0007669"/>
    <property type="project" value="UniProtKB-KW"/>
</dbReference>
<dbReference type="Pfam" id="PF04203">
    <property type="entry name" value="Sortase"/>
    <property type="match status" value="1"/>
</dbReference>
<feature type="transmembrane region" description="Helical" evidence="4">
    <location>
        <begin position="301"/>
        <end position="321"/>
    </location>
</feature>
<evidence type="ECO:0000313" key="5">
    <source>
        <dbReference type="EMBL" id="ASS31125.1"/>
    </source>
</evidence>
<organism evidence="5">
    <name type="scientific">Bifidobacterium pseudolongum</name>
    <dbReference type="NCBI Taxonomy" id="1694"/>
    <lineage>
        <taxon>Bacteria</taxon>
        <taxon>Bacillati</taxon>
        <taxon>Actinomycetota</taxon>
        <taxon>Actinomycetes</taxon>
        <taxon>Bifidobacteriales</taxon>
        <taxon>Bifidobacteriaceae</taxon>
        <taxon>Bifidobacterium</taxon>
    </lineage>
</organism>
<gene>
    <name evidence="5" type="ORF">1370_1483</name>
</gene>
<reference evidence="5" key="1">
    <citation type="submission" date="2017-05" db="EMBL/GenBank/DDBJ databases">
        <title>The fimbriome of the genus Bifidobacterium.</title>
        <authorList>
            <person name="Lugli G.A."/>
            <person name="Milani C."/>
            <person name="Mancino W."/>
        </authorList>
    </citation>
    <scope>NUCLEOTIDE SEQUENCE</scope>
    <source>
        <strain evidence="5">1370</strain>
    </source>
</reference>
<accession>A0A223AAY7</accession>
<dbReference type="CDD" id="cd05827">
    <property type="entry name" value="Sortase_C"/>
    <property type="match status" value="1"/>
</dbReference>
<dbReference type="InterPro" id="IPR023365">
    <property type="entry name" value="Sortase_dom-sf"/>
</dbReference>
<feature type="active site" description="Acyl-thioester intermediate" evidence="2">
    <location>
        <position position="266"/>
    </location>
</feature>
<dbReference type="NCBIfam" id="TIGR01076">
    <property type="entry name" value="sortase_fam"/>
    <property type="match status" value="1"/>
</dbReference>